<name>A0A6A1V3I8_9ROSI</name>
<dbReference type="AlphaFoldDB" id="A0A6A1V3I8"/>
<sequence length="165" mass="18331">MGQVGQLLPYQFGPSWRPNILCWAPLIPLGKRSRRVANWPLPTPVAHVWPRPSRTLDAQAAGSHCATVIVCGSSSRHRLGEGIKRPTLDGPFLNAFVTGARKAPSRGADTETDPFEEASQAYLQPPLDDDAFSKAVKRIVQSATFRQAFMRLDMARRRAWVIRLT</sequence>
<dbReference type="EMBL" id="RXIC02000025">
    <property type="protein sequence ID" value="KAB1206578.1"/>
    <property type="molecule type" value="Genomic_DNA"/>
</dbReference>
<keyword evidence="2" id="KW-1185">Reference proteome</keyword>
<protein>
    <submittedName>
        <fullName evidence="1">Uncharacterized protein</fullName>
    </submittedName>
</protein>
<reference evidence="1 2" key="1">
    <citation type="journal article" date="2019" name="Plant Biotechnol. J.">
        <title>The red bayberry genome and genetic basis of sex determination.</title>
        <authorList>
            <person name="Jia H.M."/>
            <person name="Jia H.J."/>
            <person name="Cai Q.L."/>
            <person name="Wang Y."/>
            <person name="Zhao H.B."/>
            <person name="Yang W.F."/>
            <person name="Wang G.Y."/>
            <person name="Li Y.H."/>
            <person name="Zhan D.L."/>
            <person name="Shen Y.T."/>
            <person name="Niu Q.F."/>
            <person name="Chang L."/>
            <person name="Qiu J."/>
            <person name="Zhao L."/>
            <person name="Xie H.B."/>
            <person name="Fu W.Y."/>
            <person name="Jin J."/>
            <person name="Li X.W."/>
            <person name="Jiao Y."/>
            <person name="Zhou C.C."/>
            <person name="Tu T."/>
            <person name="Chai C.Y."/>
            <person name="Gao J.L."/>
            <person name="Fan L.J."/>
            <person name="van de Weg E."/>
            <person name="Wang J.Y."/>
            <person name="Gao Z.S."/>
        </authorList>
    </citation>
    <scope>NUCLEOTIDE SEQUENCE [LARGE SCALE GENOMIC DNA]</scope>
    <source>
        <tissue evidence="1">Leaves</tissue>
    </source>
</reference>
<organism evidence="1 2">
    <name type="scientific">Morella rubra</name>
    <name type="common">Chinese bayberry</name>
    <dbReference type="NCBI Taxonomy" id="262757"/>
    <lineage>
        <taxon>Eukaryota</taxon>
        <taxon>Viridiplantae</taxon>
        <taxon>Streptophyta</taxon>
        <taxon>Embryophyta</taxon>
        <taxon>Tracheophyta</taxon>
        <taxon>Spermatophyta</taxon>
        <taxon>Magnoliopsida</taxon>
        <taxon>eudicotyledons</taxon>
        <taxon>Gunneridae</taxon>
        <taxon>Pentapetalae</taxon>
        <taxon>rosids</taxon>
        <taxon>fabids</taxon>
        <taxon>Fagales</taxon>
        <taxon>Myricaceae</taxon>
        <taxon>Morella</taxon>
    </lineage>
</organism>
<accession>A0A6A1V3I8</accession>
<evidence type="ECO:0000313" key="2">
    <source>
        <dbReference type="Proteomes" id="UP000516437"/>
    </source>
</evidence>
<comment type="caution">
    <text evidence="1">The sequence shown here is derived from an EMBL/GenBank/DDBJ whole genome shotgun (WGS) entry which is preliminary data.</text>
</comment>
<evidence type="ECO:0000313" key="1">
    <source>
        <dbReference type="EMBL" id="KAB1206578.1"/>
    </source>
</evidence>
<gene>
    <name evidence="1" type="ORF">CJ030_MR7G020463</name>
</gene>
<proteinExistence type="predicted"/>
<dbReference type="Proteomes" id="UP000516437">
    <property type="component" value="Chromosome 7"/>
</dbReference>